<dbReference type="RefSeq" id="WP_283758176.1">
    <property type="nucleotide sequence ID" value="NZ_JAQOSQ010000008.1"/>
</dbReference>
<comment type="caution">
    <text evidence="4">The sequence shown here is derived from an EMBL/GenBank/DDBJ whole genome shotgun (WGS) entry which is preliminary data.</text>
</comment>
<keyword evidence="1" id="KW-0175">Coiled coil</keyword>
<evidence type="ECO:0000256" key="1">
    <source>
        <dbReference type="SAM" id="Coils"/>
    </source>
</evidence>
<name>A0ABT7BWE2_9CYAN</name>
<reference evidence="4 5" key="1">
    <citation type="submission" date="2023-01" db="EMBL/GenBank/DDBJ databases">
        <title>Novel diversity within Roseofilum (Cyanobacteria; Desertifilaceae) from marine benthic mats with descriptions of four novel species.</title>
        <authorList>
            <person name="Wang Y."/>
            <person name="Berthold D.E."/>
            <person name="Hu J."/>
            <person name="Lefler F.W."/>
            <person name="Laughinghouse H.D. IV."/>
        </authorList>
    </citation>
    <scope>NUCLEOTIDE SEQUENCE [LARGE SCALE GENOMIC DNA]</scope>
    <source>
        <strain evidence="4 5">BLCC-M143</strain>
    </source>
</reference>
<feature type="compositionally biased region" description="Pro residues" evidence="2">
    <location>
        <begin position="115"/>
        <end position="127"/>
    </location>
</feature>
<evidence type="ECO:0000313" key="4">
    <source>
        <dbReference type="EMBL" id="MDJ1183522.1"/>
    </source>
</evidence>
<dbReference type="EMBL" id="JAQOSQ010000008">
    <property type="protein sequence ID" value="MDJ1183522.1"/>
    <property type="molecule type" value="Genomic_DNA"/>
</dbReference>
<sequence length="216" mass="23480">MTSLPYTPPTAQPSNSSAPPTNGGESANYAPSVPISLYRELAGEVKEKQVMLESLQQQNRQLLQQNQQLRGEIEQLARSVVRLQQIVNIPQPSVQHVAMAAIEPPIHQNYEPTPRVAPPQIATPPRPVDISSESGPPLTKPEPERPQSPPDLPVEPENLPLVTEQEERPYARPSAPERASEMNGIGLAIAIFLIAALAGTASFLIVRPLIQQGNPK</sequence>
<dbReference type="Proteomes" id="UP001232992">
    <property type="component" value="Unassembled WGS sequence"/>
</dbReference>
<gene>
    <name evidence="4" type="ORF">PMH09_09945</name>
</gene>
<feature type="transmembrane region" description="Helical" evidence="3">
    <location>
        <begin position="184"/>
        <end position="206"/>
    </location>
</feature>
<accession>A0ABT7BWE2</accession>
<keyword evidence="5" id="KW-1185">Reference proteome</keyword>
<evidence type="ECO:0000313" key="5">
    <source>
        <dbReference type="Proteomes" id="UP001232992"/>
    </source>
</evidence>
<feature type="coiled-coil region" evidence="1">
    <location>
        <begin position="38"/>
        <end position="86"/>
    </location>
</feature>
<keyword evidence="3" id="KW-0472">Membrane</keyword>
<evidence type="ECO:0000256" key="3">
    <source>
        <dbReference type="SAM" id="Phobius"/>
    </source>
</evidence>
<feature type="compositionally biased region" description="Pro residues" evidence="2">
    <location>
        <begin position="1"/>
        <end position="11"/>
    </location>
</feature>
<keyword evidence="3" id="KW-1133">Transmembrane helix</keyword>
<feature type="compositionally biased region" description="Polar residues" evidence="2">
    <location>
        <begin position="12"/>
        <end position="25"/>
    </location>
</feature>
<feature type="region of interest" description="Disordered" evidence="2">
    <location>
        <begin position="1"/>
        <end position="30"/>
    </location>
</feature>
<keyword evidence="3" id="KW-0812">Transmembrane</keyword>
<evidence type="ECO:0000256" key="2">
    <source>
        <dbReference type="SAM" id="MobiDB-lite"/>
    </source>
</evidence>
<feature type="region of interest" description="Disordered" evidence="2">
    <location>
        <begin position="109"/>
        <end position="177"/>
    </location>
</feature>
<protein>
    <submittedName>
        <fullName evidence="4">Uncharacterized protein</fullName>
    </submittedName>
</protein>
<proteinExistence type="predicted"/>
<organism evidence="4 5">
    <name type="scientific">Roseofilum casamattae BLCC-M143</name>
    <dbReference type="NCBI Taxonomy" id="3022442"/>
    <lineage>
        <taxon>Bacteria</taxon>
        <taxon>Bacillati</taxon>
        <taxon>Cyanobacteriota</taxon>
        <taxon>Cyanophyceae</taxon>
        <taxon>Desertifilales</taxon>
        <taxon>Desertifilaceae</taxon>
        <taxon>Roseofilum</taxon>
        <taxon>Roseofilum casamattae</taxon>
    </lineage>
</organism>